<feature type="domain" description="GGDEF" evidence="2">
    <location>
        <begin position="455"/>
        <end position="588"/>
    </location>
</feature>
<dbReference type="InterPro" id="IPR001610">
    <property type="entry name" value="PAC"/>
</dbReference>
<dbReference type="EMBL" id="RCHT01000001">
    <property type="protein sequence ID" value="RLL14724.1"/>
    <property type="molecule type" value="Genomic_DNA"/>
</dbReference>
<gene>
    <name evidence="3" type="ORF">D4A47_01725</name>
</gene>
<comment type="caution">
    <text evidence="3">The sequence shown here is derived from an EMBL/GenBank/DDBJ whole genome shotgun (WGS) entry which is preliminary data.</text>
</comment>
<protein>
    <submittedName>
        <fullName evidence="3">Diguanylate cyclase</fullName>
    </submittedName>
</protein>
<dbReference type="InterPro" id="IPR000160">
    <property type="entry name" value="GGDEF_dom"/>
</dbReference>
<evidence type="ECO:0000259" key="1">
    <source>
        <dbReference type="PROSITE" id="PS50113"/>
    </source>
</evidence>
<proteinExistence type="predicted"/>
<feature type="domain" description="PAC" evidence="1">
    <location>
        <begin position="244"/>
        <end position="295"/>
    </location>
</feature>
<keyword evidence="4" id="KW-1185">Reference proteome</keyword>
<evidence type="ECO:0000313" key="3">
    <source>
        <dbReference type="EMBL" id="RLL14724.1"/>
    </source>
</evidence>
<dbReference type="SUPFAM" id="SSF55073">
    <property type="entry name" value="Nucleotide cyclase"/>
    <property type="match status" value="1"/>
</dbReference>
<dbReference type="InterPro" id="IPR013655">
    <property type="entry name" value="PAS_fold_3"/>
</dbReference>
<dbReference type="Pfam" id="PF00990">
    <property type="entry name" value="GGDEF"/>
    <property type="match status" value="1"/>
</dbReference>
<dbReference type="Pfam" id="PF13188">
    <property type="entry name" value="PAS_8"/>
    <property type="match status" value="1"/>
</dbReference>
<dbReference type="InterPro" id="IPR003018">
    <property type="entry name" value="GAF"/>
</dbReference>
<dbReference type="PROSITE" id="PS50887">
    <property type="entry name" value="GGDEF"/>
    <property type="match status" value="1"/>
</dbReference>
<dbReference type="SMART" id="SM00065">
    <property type="entry name" value="GAF"/>
    <property type="match status" value="1"/>
</dbReference>
<evidence type="ECO:0000259" key="2">
    <source>
        <dbReference type="PROSITE" id="PS50887"/>
    </source>
</evidence>
<dbReference type="Gene3D" id="3.30.450.40">
    <property type="match status" value="1"/>
</dbReference>
<dbReference type="Pfam" id="PF08447">
    <property type="entry name" value="PAS_3"/>
    <property type="match status" value="2"/>
</dbReference>
<dbReference type="InterPro" id="IPR029016">
    <property type="entry name" value="GAF-like_dom_sf"/>
</dbReference>
<dbReference type="PANTHER" id="PTHR44757:SF2">
    <property type="entry name" value="BIOFILM ARCHITECTURE MAINTENANCE PROTEIN MBAA"/>
    <property type="match status" value="1"/>
</dbReference>
<dbReference type="InterPro" id="IPR043128">
    <property type="entry name" value="Rev_trsase/Diguanyl_cyclase"/>
</dbReference>
<dbReference type="InterPro" id="IPR035965">
    <property type="entry name" value="PAS-like_dom_sf"/>
</dbReference>
<dbReference type="SUPFAM" id="SSF55785">
    <property type="entry name" value="PYP-like sensor domain (PAS domain)"/>
    <property type="match status" value="2"/>
</dbReference>
<accession>A0A498D2C2</accession>
<reference evidence="3 4" key="1">
    <citation type="submission" date="2018-10" db="EMBL/GenBank/DDBJ databases">
        <title>Anaerotruncus faecis sp. nov., isolated from human feces.</title>
        <authorList>
            <person name="Wang Y.-J."/>
        </authorList>
    </citation>
    <scope>NUCLEOTIDE SEQUENCE [LARGE SCALE GENOMIC DNA]</scope>
    <source>
        <strain evidence="3 4">22A2-44</strain>
    </source>
</reference>
<dbReference type="Gene3D" id="3.30.70.270">
    <property type="match status" value="1"/>
</dbReference>
<evidence type="ECO:0000313" key="4">
    <source>
        <dbReference type="Proteomes" id="UP000276301"/>
    </source>
</evidence>
<dbReference type="InterPro" id="IPR052155">
    <property type="entry name" value="Biofilm_reg_signaling"/>
</dbReference>
<dbReference type="RefSeq" id="WP_121585828.1">
    <property type="nucleotide sequence ID" value="NZ_RCHT01000001.1"/>
</dbReference>
<dbReference type="NCBIfam" id="TIGR00229">
    <property type="entry name" value="sensory_box"/>
    <property type="match status" value="2"/>
</dbReference>
<dbReference type="Gene3D" id="3.30.450.20">
    <property type="entry name" value="PAS domain"/>
    <property type="match status" value="2"/>
</dbReference>
<dbReference type="SUPFAM" id="SSF55781">
    <property type="entry name" value="GAF domain-like"/>
    <property type="match status" value="1"/>
</dbReference>
<organism evidence="3 4">
    <name type="scientific">Anaerotruncus massiliensis</name>
    <name type="common">ex Liu et al. 2021</name>
    <dbReference type="NCBI Taxonomy" id="2321404"/>
    <lineage>
        <taxon>Bacteria</taxon>
        <taxon>Bacillati</taxon>
        <taxon>Bacillota</taxon>
        <taxon>Clostridia</taxon>
        <taxon>Eubacteriales</taxon>
        <taxon>Oscillospiraceae</taxon>
        <taxon>Anaerotruncus</taxon>
    </lineage>
</organism>
<dbReference type="SUPFAM" id="SSF54427">
    <property type="entry name" value="NTF2-like"/>
    <property type="match status" value="1"/>
</dbReference>
<dbReference type="Proteomes" id="UP000276301">
    <property type="component" value="Unassembled WGS sequence"/>
</dbReference>
<dbReference type="InterPro" id="IPR000700">
    <property type="entry name" value="PAS-assoc_C"/>
</dbReference>
<dbReference type="SMART" id="SM00086">
    <property type="entry name" value="PAC"/>
    <property type="match status" value="2"/>
</dbReference>
<dbReference type="InterPro" id="IPR000014">
    <property type="entry name" value="PAS"/>
</dbReference>
<dbReference type="InterPro" id="IPR029787">
    <property type="entry name" value="Nucleotide_cyclase"/>
</dbReference>
<dbReference type="CDD" id="cd01949">
    <property type="entry name" value="GGDEF"/>
    <property type="match status" value="1"/>
</dbReference>
<dbReference type="AlphaFoldDB" id="A0A498D2C2"/>
<dbReference type="SMART" id="SM00091">
    <property type="entry name" value="PAS"/>
    <property type="match status" value="3"/>
</dbReference>
<dbReference type="InterPro" id="IPR032710">
    <property type="entry name" value="NTF2-like_dom_sf"/>
</dbReference>
<sequence>MNQLEQDSLRFVALLSRMYFAERDLDGVLARMADDVEWIGTGRQDGCRGIREARKMLEMERRVFHGSFSLEEDGYEAAALTEELCLVTGEICLREKDMPAGQPDLLLRVSCICRREADGMKLRQLHLSTPSSEQLEGEFFPHTVSEEGTGRLRRMLNERTAELEEMNRDLNALTNNIPGGVICCEYGEPLKLIQYSEGFLSMFGYTAEELETRFHNNFTEMIYEKDMHGLWETALRQLAKSNTKEIEYRVRCKDGRLVWVLDRGQLVENERGQKWFYCILIDTTRTKKAQEELRLSLERHQIIMDQTTDIIFEWDIGRDYLSCSSNYHKKFGYDALRENASVAIAGGSHLHPDDTERFCLLVRNVREGTPYCEAEFRIADAAGKYFWCRVRATLQVDENGRPAKAVGVIIDIDREKRRTQKLQEKAERDALTGLYNKGTTQTLVEKYLAEDAGEASSGLMIIDVDNFKLVNDIYGHLSGDAMLSDAASALKKMFRSGDVVGRVGGDEFCVLMRGIRDAGIVSRKAEDILKVFSDLSRKEAAGENLSCSVGIALYPQDGADFNTLFCNADRALYRAKERGKNGYAFHSEASVRGRRDSVRLIPRTSVGAPIDSDRNAGVMDDRLAEYVFHVLYGAADVEAAIPLILEIVGRQFDVCRAYLFEISEDGCSFRNTFEWCSEEAREKFGGTAGETFACGDFSRQLDMLRETGVFYCRDTSLLPGPTRELMERRGVRSALQCAIHDGAELHGGLGFDECRSNRLWTQKQVDTLTFVSEIVSAFLLKKRAQSRANRLVGSLEAILNHQDSWVFVVDRDSFEILYANARARALLPGLRTGERCHMALFGSPEPCTGCPVLLEGSPAGAEVYSPLLRKRFSARMEEVTWSGERRAFLLTCCETEPATT</sequence>
<name>A0A498D2C2_9FIRM</name>
<feature type="domain" description="PAC" evidence="1">
    <location>
        <begin position="372"/>
        <end position="424"/>
    </location>
</feature>
<dbReference type="PROSITE" id="PS50113">
    <property type="entry name" value="PAC"/>
    <property type="match status" value="2"/>
</dbReference>
<dbReference type="SMART" id="SM00267">
    <property type="entry name" value="GGDEF"/>
    <property type="match status" value="1"/>
</dbReference>
<dbReference type="CDD" id="cd00130">
    <property type="entry name" value="PAS"/>
    <property type="match status" value="2"/>
</dbReference>
<dbReference type="PANTHER" id="PTHR44757">
    <property type="entry name" value="DIGUANYLATE CYCLASE DGCP"/>
    <property type="match status" value="1"/>
</dbReference>
<dbReference type="NCBIfam" id="TIGR00254">
    <property type="entry name" value="GGDEF"/>
    <property type="match status" value="1"/>
</dbReference>
<dbReference type="Gene3D" id="3.10.450.50">
    <property type="match status" value="1"/>
</dbReference>